<keyword evidence="1" id="KW-0472">Membrane</keyword>
<dbReference type="AlphaFoldDB" id="A0AAU7Y794"/>
<evidence type="ECO:0000256" key="1">
    <source>
        <dbReference type="SAM" id="Phobius"/>
    </source>
</evidence>
<proteinExistence type="predicted"/>
<dbReference type="EMBL" id="CP158373">
    <property type="protein sequence ID" value="XBY65775.1"/>
    <property type="molecule type" value="Genomic_DNA"/>
</dbReference>
<protein>
    <submittedName>
        <fullName evidence="2">Cytochrome c oxidase subunit CcoM</fullName>
    </submittedName>
</protein>
<keyword evidence="1" id="KW-0812">Transmembrane</keyword>
<dbReference type="NCBIfam" id="NF041600">
    <property type="entry name" value="cyt_ox_CcoM"/>
    <property type="match status" value="1"/>
</dbReference>
<name>A0AAU7Y794_9PSED</name>
<sequence length="39" mass="4287">MFIDVVVLAGIGTVGLMVAFLGGFGYFIWKDSHKRNKKA</sequence>
<evidence type="ECO:0000313" key="2">
    <source>
        <dbReference type="EMBL" id="XBY65775.1"/>
    </source>
</evidence>
<feature type="transmembrane region" description="Helical" evidence="1">
    <location>
        <begin position="6"/>
        <end position="29"/>
    </location>
</feature>
<accession>A0AAU7Y794</accession>
<organism evidence="2">
    <name type="scientific">Pseudomonas solani</name>
    <dbReference type="NCBI Taxonomy" id="2731552"/>
    <lineage>
        <taxon>Bacteria</taxon>
        <taxon>Pseudomonadati</taxon>
        <taxon>Pseudomonadota</taxon>
        <taxon>Gammaproteobacteria</taxon>
        <taxon>Pseudomonadales</taxon>
        <taxon>Pseudomonadaceae</taxon>
        <taxon>Pseudomonas</taxon>
    </lineage>
</organism>
<dbReference type="InterPro" id="IPR048085">
    <property type="entry name" value="Cyt_ox_CcoM-like"/>
</dbReference>
<reference evidence="2" key="1">
    <citation type="submission" date="2023-08" db="EMBL/GenBank/DDBJ databases">
        <title>Increased levels of nutrients transform a symbiont into a lethal pathobiont.</title>
        <authorList>
            <person name="Lachnit T."/>
            <person name="Ulrich L."/>
            <person name="Willmer F.M."/>
            <person name="Hasenbein T."/>
            <person name="Steiner L.X."/>
            <person name="Wolters M."/>
            <person name="Herbst E.M."/>
            <person name="Deines P."/>
        </authorList>
    </citation>
    <scope>NUCLEOTIDE SEQUENCE</scope>
    <source>
        <strain evidence="2">T3</strain>
    </source>
</reference>
<gene>
    <name evidence="2" type="primary">ccoM</name>
    <name evidence="2" type="ORF">ABS648_08420</name>
</gene>
<keyword evidence="1" id="KW-1133">Transmembrane helix</keyword>
<dbReference type="RefSeq" id="WP_021219250.1">
    <property type="nucleotide sequence ID" value="NZ_AP023081.1"/>
</dbReference>